<dbReference type="AlphaFoldDB" id="A0A1J4K4D6"/>
<gene>
    <name evidence="2" type="ORF">TRFO_27826</name>
</gene>
<evidence type="ECO:0000313" key="2">
    <source>
        <dbReference type="EMBL" id="OHT04620.1"/>
    </source>
</evidence>
<proteinExistence type="predicted"/>
<dbReference type="GeneID" id="94840496"/>
<dbReference type="Proteomes" id="UP000179807">
    <property type="component" value="Unassembled WGS sequence"/>
</dbReference>
<dbReference type="SMART" id="SM00213">
    <property type="entry name" value="UBQ"/>
    <property type="match status" value="4"/>
</dbReference>
<dbReference type="PROSITE" id="PS50053">
    <property type="entry name" value="UBIQUITIN_2"/>
    <property type="match status" value="2"/>
</dbReference>
<dbReference type="PANTHER" id="PTHR10621">
    <property type="entry name" value="UV EXCISION REPAIR PROTEIN RAD23"/>
    <property type="match status" value="1"/>
</dbReference>
<dbReference type="GO" id="GO:0005654">
    <property type="term" value="C:nucleoplasm"/>
    <property type="evidence" value="ECO:0007669"/>
    <property type="project" value="TreeGrafter"/>
</dbReference>
<feature type="domain" description="Ubiquitin-like" evidence="1">
    <location>
        <begin position="287"/>
        <end position="362"/>
    </location>
</feature>
<feature type="domain" description="Ubiquitin-like" evidence="1">
    <location>
        <begin position="523"/>
        <end position="594"/>
    </location>
</feature>
<dbReference type="GO" id="GO:0031593">
    <property type="term" value="F:polyubiquitin modification-dependent protein binding"/>
    <property type="evidence" value="ECO:0007669"/>
    <property type="project" value="TreeGrafter"/>
</dbReference>
<organism evidence="2 3">
    <name type="scientific">Tritrichomonas foetus</name>
    <dbReference type="NCBI Taxonomy" id="1144522"/>
    <lineage>
        <taxon>Eukaryota</taxon>
        <taxon>Metamonada</taxon>
        <taxon>Parabasalia</taxon>
        <taxon>Tritrichomonadida</taxon>
        <taxon>Tritrichomonadidae</taxon>
        <taxon>Tritrichomonas</taxon>
    </lineage>
</organism>
<sequence>MTFRLELFNIPFEYHYFIFSRIFFMKCTVLSTNNDEFELVIGPTATVSDIKQLIQIQYNVDTTKSLVIFHNKILLNTEKVGNYLSPVLPGIIIELNLPNNSQQNLSELIKSQNSSNINNNVSTQQHSEYFYNDLCTLFNIQKTPTEKYLPVSADLQSTLKETFQKNGVENIDDYYIYRVKQLMSKNYQLYQFRLHKYSRLIFETRTTQSKMLKINFKYPISKNKVKKYQTITYNISRDTYIIDIKKALAFDLYRSDNPSIIKIKYRKVSLSDDRQVKDYHFVNNQTLQVNNRILDKNRFEVGVECLRNSFTLILYPLDTIIGLKQKISHRVGVPTNSINIIYNHEIVLSDSKKVSTLSNCDVFAVQMRLNTDPVYAIEFQNGLIYYLDIPSGKSILWVKKQIRYLLKIPVCEQCITYHEEVLDDNATMGELSIPYYSTLICKKQKTIEMITVAVTLSKDETFQLVTPDTFVSDLASDIAAECPLGFNDYDLYLPVLQVDPNMLIKDIEHNKDSIFVLLKKSDIIVNIQTVGNDSFMLPLDLNMTVEELKLILFRLIGYDVYQQRIFYKGKPLTNLYKLKEYKIVNTDIITVFLSPYQ</sequence>
<dbReference type="EMBL" id="MLAK01000786">
    <property type="protein sequence ID" value="OHT04620.1"/>
    <property type="molecule type" value="Genomic_DNA"/>
</dbReference>
<keyword evidence="3" id="KW-1185">Reference proteome</keyword>
<dbReference type="Gene3D" id="3.10.20.90">
    <property type="entry name" value="Phosphatidylinositol 3-kinase Catalytic Subunit, Chain A, domain 1"/>
    <property type="match status" value="3"/>
</dbReference>
<dbReference type="PANTHER" id="PTHR10621:SF0">
    <property type="entry name" value="UV EXCISION REPAIR PROTEIN RAD23"/>
    <property type="match status" value="1"/>
</dbReference>
<comment type="caution">
    <text evidence="2">The sequence shown here is derived from an EMBL/GenBank/DDBJ whole genome shotgun (WGS) entry which is preliminary data.</text>
</comment>
<reference evidence="2" key="1">
    <citation type="submission" date="2016-10" db="EMBL/GenBank/DDBJ databases">
        <authorList>
            <person name="Benchimol M."/>
            <person name="Almeida L.G."/>
            <person name="Vasconcelos A.T."/>
            <person name="Perreira-Neves A."/>
            <person name="Rosa I.A."/>
            <person name="Tasca T."/>
            <person name="Bogo M.R."/>
            <person name="de Souza W."/>
        </authorList>
    </citation>
    <scope>NUCLEOTIDE SEQUENCE [LARGE SCALE GENOMIC DNA]</scope>
    <source>
        <strain evidence="2">K</strain>
    </source>
</reference>
<dbReference type="GO" id="GO:0005829">
    <property type="term" value="C:cytosol"/>
    <property type="evidence" value="ECO:0007669"/>
    <property type="project" value="TreeGrafter"/>
</dbReference>
<dbReference type="InterPro" id="IPR000626">
    <property type="entry name" value="Ubiquitin-like_dom"/>
</dbReference>
<dbReference type="CDD" id="cd17039">
    <property type="entry name" value="Ubl_ubiquitin_like"/>
    <property type="match status" value="2"/>
</dbReference>
<accession>A0A1J4K4D6</accession>
<dbReference type="GO" id="GO:0070628">
    <property type="term" value="F:proteasome binding"/>
    <property type="evidence" value="ECO:0007669"/>
    <property type="project" value="TreeGrafter"/>
</dbReference>
<dbReference type="InterPro" id="IPR029071">
    <property type="entry name" value="Ubiquitin-like_domsf"/>
</dbReference>
<name>A0A1J4K4D6_9EUKA</name>
<dbReference type="SUPFAM" id="SSF54236">
    <property type="entry name" value="Ubiquitin-like"/>
    <property type="match status" value="5"/>
</dbReference>
<dbReference type="VEuPathDB" id="TrichDB:TRFO_27826"/>
<evidence type="ECO:0000259" key="1">
    <source>
        <dbReference type="PROSITE" id="PS50053"/>
    </source>
</evidence>
<evidence type="ECO:0000313" key="3">
    <source>
        <dbReference type="Proteomes" id="UP000179807"/>
    </source>
</evidence>
<dbReference type="RefSeq" id="XP_068357756.1">
    <property type="nucleotide sequence ID" value="XM_068505792.1"/>
</dbReference>
<dbReference type="Pfam" id="PF00240">
    <property type="entry name" value="ubiquitin"/>
    <property type="match status" value="2"/>
</dbReference>
<protein>
    <recommendedName>
        <fullName evidence="1">Ubiquitin-like domain-containing protein</fullName>
    </recommendedName>
</protein>
<dbReference type="GO" id="GO:0043130">
    <property type="term" value="F:ubiquitin binding"/>
    <property type="evidence" value="ECO:0007669"/>
    <property type="project" value="TreeGrafter"/>
</dbReference>
<dbReference type="GO" id="GO:0043161">
    <property type="term" value="P:proteasome-mediated ubiquitin-dependent protein catabolic process"/>
    <property type="evidence" value="ECO:0007669"/>
    <property type="project" value="TreeGrafter"/>
</dbReference>